<dbReference type="AlphaFoldDB" id="A0A5J5I9K7"/>
<organism evidence="4 5">
    <name type="scientific">Sphingobium limneticum</name>
    <dbReference type="NCBI Taxonomy" id="1007511"/>
    <lineage>
        <taxon>Bacteria</taxon>
        <taxon>Pseudomonadati</taxon>
        <taxon>Pseudomonadota</taxon>
        <taxon>Alphaproteobacteria</taxon>
        <taxon>Sphingomonadales</taxon>
        <taxon>Sphingomonadaceae</taxon>
        <taxon>Sphingobium</taxon>
    </lineage>
</organism>
<comment type="caution">
    <text evidence="4">The sequence shown here is derived from an EMBL/GenBank/DDBJ whole genome shotgun (WGS) entry which is preliminary data.</text>
</comment>
<reference evidence="5 6" key="1">
    <citation type="submission" date="2019-09" db="EMBL/GenBank/DDBJ databases">
        <authorList>
            <person name="Feng G."/>
        </authorList>
    </citation>
    <scope>NUCLEOTIDE SEQUENCE [LARGE SCALE GENOMIC DNA]</scope>
    <source>
        <strain evidence="4 5">KACC 19283</strain>
        <strain evidence="3 6">KACC 19284</strain>
    </source>
</reference>
<proteinExistence type="predicted"/>
<keyword evidence="6" id="KW-1185">Reference proteome</keyword>
<evidence type="ECO:0000256" key="2">
    <source>
        <dbReference type="SAM" id="Phobius"/>
    </source>
</evidence>
<evidence type="ECO:0000313" key="6">
    <source>
        <dbReference type="Proteomes" id="UP000326364"/>
    </source>
</evidence>
<keyword evidence="2" id="KW-1133">Transmembrane helix</keyword>
<feature type="transmembrane region" description="Helical" evidence="2">
    <location>
        <begin position="32"/>
        <end position="55"/>
    </location>
</feature>
<name>A0A5J5I9K7_9SPHN</name>
<keyword evidence="2" id="KW-0472">Membrane</keyword>
<keyword evidence="2" id="KW-0812">Transmembrane</keyword>
<feature type="region of interest" description="Disordered" evidence="1">
    <location>
        <begin position="1"/>
        <end position="29"/>
    </location>
</feature>
<accession>A0A5J5I9K7</accession>
<evidence type="ECO:0000256" key="1">
    <source>
        <dbReference type="SAM" id="MobiDB-lite"/>
    </source>
</evidence>
<evidence type="ECO:0000313" key="3">
    <source>
        <dbReference type="EMBL" id="KAA9020757.1"/>
    </source>
</evidence>
<protein>
    <submittedName>
        <fullName evidence="4">Uncharacterized protein</fullName>
    </submittedName>
</protein>
<dbReference type="EMBL" id="VYQA01000002">
    <property type="protein sequence ID" value="KAA9033083.1"/>
    <property type="molecule type" value="Genomic_DNA"/>
</dbReference>
<evidence type="ECO:0000313" key="4">
    <source>
        <dbReference type="EMBL" id="KAA9033083.1"/>
    </source>
</evidence>
<dbReference type="RefSeq" id="WP_150424600.1">
    <property type="nucleotide sequence ID" value="NZ_VYQA01000002.1"/>
</dbReference>
<dbReference type="Proteomes" id="UP000326364">
    <property type="component" value="Unassembled WGS sequence"/>
</dbReference>
<sequence>MNTIIKAPPRRNLQSDDATTNRPENAATGKRWPYGVTDCAIFLAIAMPLLFAMCATGRPGA</sequence>
<dbReference type="EMBL" id="VYQB01000002">
    <property type="protein sequence ID" value="KAA9020757.1"/>
    <property type="molecule type" value="Genomic_DNA"/>
</dbReference>
<dbReference type="Proteomes" id="UP000325933">
    <property type="component" value="Unassembled WGS sequence"/>
</dbReference>
<evidence type="ECO:0000313" key="5">
    <source>
        <dbReference type="Proteomes" id="UP000325933"/>
    </source>
</evidence>
<gene>
    <name evidence="4" type="ORF">F4U95_03575</name>
    <name evidence="3" type="ORF">F4U96_03575</name>
</gene>